<keyword evidence="5 7" id="KW-0547">Nucleotide-binding</keyword>
<dbReference type="InterPro" id="IPR036565">
    <property type="entry name" value="Mur-like_cat_sf"/>
</dbReference>
<keyword evidence="3 7" id="KW-0963">Cytoplasm</keyword>
<dbReference type="Proteomes" id="UP000030145">
    <property type="component" value="Unassembled WGS sequence"/>
</dbReference>
<comment type="subcellular location">
    <subcellularLocation>
        <location evidence="1 7">Cytoplasm</location>
    </subcellularLocation>
</comment>
<reference evidence="10 11" key="1">
    <citation type="submission" date="2014-10" db="EMBL/GenBank/DDBJ databases">
        <title>Whole Genome sequence of Corynebacterium auriscanis strain CIP 106629.</title>
        <authorList>
            <person name="Hassan S.S."/>
            <person name="Jamal S.B."/>
            <person name="Tiwari S."/>
            <person name="Oliveira L.D.C."/>
            <person name="Souza F."/>
            <person name="Mariano D.C."/>
            <person name="Almeida S."/>
            <person name="Dorella F."/>
            <person name="Pereira F."/>
            <person name="Carvalho A."/>
            <person name="Leal C.A."/>
            <person name="Soares S.D.C."/>
            <person name="Figueiredo H.C."/>
            <person name="Silva A."/>
            <person name="Azevedo V.A."/>
        </authorList>
    </citation>
    <scope>NUCLEOTIDE SEQUENCE [LARGE SCALE GENOMIC DNA]</scope>
    <source>
        <strain evidence="10 11">CIP 106629</strain>
    </source>
</reference>
<feature type="domain" description="Mur ligase C-terminal" evidence="8">
    <location>
        <begin position="381"/>
        <end position="500"/>
    </location>
</feature>
<evidence type="ECO:0000256" key="2">
    <source>
        <dbReference type="ARBA" id="ARBA00004752"/>
    </source>
</evidence>
<protein>
    <recommendedName>
        <fullName evidence="7">UDP-N-acetylmuramoylalanine--D-glutamate ligase</fullName>
        <ecNumber evidence="7">6.3.2.9</ecNumber>
    </recommendedName>
    <alternativeName>
        <fullName evidence="7">D-glutamic acid-adding enzyme</fullName>
    </alternativeName>
    <alternativeName>
        <fullName evidence="7">UDP-N-acetylmuramoyl-L-alanyl-D-glutamate synthetase</fullName>
    </alternativeName>
</protein>
<dbReference type="HAMAP" id="MF_00639">
    <property type="entry name" value="MurD"/>
    <property type="match status" value="1"/>
</dbReference>
<comment type="similarity">
    <text evidence="7">Belongs to the MurCDEF family.</text>
</comment>
<dbReference type="PANTHER" id="PTHR43692:SF1">
    <property type="entry name" value="UDP-N-ACETYLMURAMOYLALANINE--D-GLUTAMATE LIGASE"/>
    <property type="match status" value="1"/>
</dbReference>
<keyword evidence="11" id="KW-1185">Reference proteome</keyword>
<dbReference type="InterPro" id="IPR004101">
    <property type="entry name" value="Mur_ligase_C"/>
</dbReference>
<comment type="catalytic activity">
    <reaction evidence="7">
        <text>UDP-N-acetyl-alpha-D-muramoyl-L-alanine + D-glutamate + ATP = UDP-N-acetyl-alpha-D-muramoyl-L-alanyl-D-glutamate + ADP + phosphate + H(+)</text>
        <dbReference type="Rhea" id="RHEA:16429"/>
        <dbReference type="ChEBI" id="CHEBI:15378"/>
        <dbReference type="ChEBI" id="CHEBI:29986"/>
        <dbReference type="ChEBI" id="CHEBI:30616"/>
        <dbReference type="ChEBI" id="CHEBI:43474"/>
        <dbReference type="ChEBI" id="CHEBI:83898"/>
        <dbReference type="ChEBI" id="CHEBI:83900"/>
        <dbReference type="ChEBI" id="CHEBI:456216"/>
        <dbReference type="EC" id="6.3.2.9"/>
    </reaction>
</comment>
<dbReference type="Pfam" id="PF02875">
    <property type="entry name" value="Mur_ligase_C"/>
    <property type="match status" value="1"/>
</dbReference>
<name>A0A0A2DN30_9CORY</name>
<dbReference type="EC" id="6.3.2.9" evidence="7"/>
<keyword evidence="6 7" id="KW-0067">ATP-binding</keyword>
<evidence type="ECO:0000259" key="8">
    <source>
        <dbReference type="Pfam" id="PF02875"/>
    </source>
</evidence>
<keyword evidence="7" id="KW-0132">Cell division</keyword>
<feature type="domain" description="Mur ligase central" evidence="9">
    <location>
        <begin position="123"/>
        <end position="222"/>
    </location>
</feature>
<dbReference type="GO" id="GO:0071555">
    <property type="term" value="P:cell wall organization"/>
    <property type="evidence" value="ECO:0007669"/>
    <property type="project" value="UniProtKB-KW"/>
</dbReference>
<evidence type="ECO:0000256" key="5">
    <source>
        <dbReference type="ARBA" id="ARBA00022741"/>
    </source>
</evidence>
<evidence type="ECO:0000256" key="7">
    <source>
        <dbReference type="HAMAP-Rule" id="MF_00639"/>
    </source>
</evidence>
<evidence type="ECO:0000256" key="6">
    <source>
        <dbReference type="ARBA" id="ARBA00022840"/>
    </source>
</evidence>
<dbReference type="Gene3D" id="3.40.1190.10">
    <property type="entry name" value="Mur-like, catalytic domain"/>
    <property type="match status" value="1"/>
</dbReference>
<keyword evidence="7" id="KW-0133">Cell shape</keyword>
<evidence type="ECO:0000256" key="1">
    <source>
        <dbReference type="ARBA" id="ARBA00004496"/>
    </source>
</evidence>
<dbReference type="GO" id="GO:0005737">
    <property type="term" value="C:cytoplasm"/>
    <property type="evidence" value="ECO:0007669"/>
    <property type="project" value="UniProtKB-SubCell"/>
</dbReference>
<dbReference type="GO" id="GO:0009252">
    <property type="term" value="P:peptidoglycan biosynthetic process"/>
    <property type="evidence" value="ECO:0007669"/>
    <property type="project" value="UniProtKB-UniRule"/>
</dbReference>
<dbReference type="SUPFAM" id="SSF51984">
    <property type="entry name" value="MurCD N-terminal domain"/>
    <property type="match status" value="1"/>
</dbReference>
<keyword evidence="7" id="KW-0131">Cell cycle</keyword>
<keyword evidence="7" id="KW-0573">Peptidoglycan synthesis</keyword>
<dbReference type="Gene3D" id="3.90.190.20">
    <property type="entry name" value="Mur ligase, C-terminal domain"/>
    <property type="match status" value="1"/>
</dbReference>
<dbReference type="InterPro" id="IPR036615">
    <property type="entry name" value="Mur_ligase_C_dom_sf"/>
</dbReference>
<dbReference type="Gene3D" id="3.40.50.720">
    <property type="entry name" value="NAD(P)-binding Rossmann-like Domain"/>
    <property type="match status" value="1"/>
</dbReference>
<accession>A0A0A2DN30</accession>
<dbReference type="SUPFAM" id="SSF53244">
    <property type="entry name" value="MurD-like peptide ligases, peptide-binding domain"/>
    <property type="match status" value="1"/>
</dbReference>
<proteinExistence type="inferred from homology"/>
<dbReference type="GO" id="GO:0008360">
    <property type="term" value="P:regulation of cell shape"/>
    <property type="evidence" value="ECO:0007669"/>
    <property type="project" value="UniProtKB-KW"/>
</dbReference>
<feature type="binding site" evidence="7">
    <location>
        <begin position="125"/>
        <end position="131"/>
    </location>
    <ligand>
        <name>ATP</name>
        <dbReference type="ChEBI" id="CHEBI:30616"/>
    </ligand>
</feature>
<dbReference type="GO" id="GO:0008764">
    <property type="term" value="F:UDP-N-acetylmuramoylalanine-D-glutamate ligase activity"/>
    <property type="evidence" value="ECO:0007669"/>
    <property type="project" value="UniProtKB-UniRule"/>
</dbReference>
<comment type="function">
    <text evidence="7">Cell wall formation. Catalyzes the addition of glutamate to the nucleotide precursor UDP-N-acetylmuramoyl-L-alanine (UMA).</text>
</comment>
<organism evidence="10 11">
    <name type="scientific">Corynebacterium auriscanis</name>
    <dbReference type="NCBI Taxonomy" id="99807"/>
    <lineage>
        <taxon>Bacteria</taxon>
        <taxon>Bacillati</taxon>
        <taxon>Actinomycetota</taxon>
        <taxon>Actinomycetes</taxon>
        <taxon>Mycobacteriales</taxon>
        <taxon>Corynebacteriaceae</taxon>
        <taxon>Corynebacterium</taxon>
    </lineage>
</organism>
<evidence type="ECO:0000256" key="4">
    <source>
        <dbReference type="ARBA" id="ARBA00022598"/>
    </source>
</evidence>
<keyword evidence="4 7" id="KW-0436">Ligase</keyword>
<evidence type="ECO:0000313" key="10">
    <source>
        <dbReference type="EMBL" id="KGM19192.1"/>
    </source>
</evidence>
<dbReference type="SUPFAM" id="SSF53623">
    <property type="entry name" value="MurD-like peptide ligases, catalytic domain"/>
    <property type="match status" value="1"/>
</dbReference>
<dbReference type="UniPathway" id="UPA00219"/>
<sequence>MTNTPTLSDPHHAVDVMRRRPVLVAGAGVAGRGVIAMLKALDAQQVTVADDHSDLAHVTVEEAIAKVKDGQFDLVITSPGWAPTSPLLVAAADRGVPIIGDIEAAWLTDRAEAFGPARTWAAITGTNGKTTTTAMLTAMCVADGRAAMAVGNIGVSPALALTAELRGEPRADILVAEVSSFQLHWAPTFTPEVGCVLNIAEDHLDWHGDFAGYAADKARVLRADYPVFSLDDAHVMSFYEPHRVANALGFTAGDLRQVVTSFDSEVAADAVPAAGDNMNRTSGTGVAARDGATSFDRGYAGLRRVVGVSGDNIVMWERGHDTSHGTEPSASERELAPVAGISPPGPAGIADASAAAAMACAIGVSPAAIAQALSTFRVQAHRGQVVYQHDGVTWVDNSKATNPHAAVGALRGQRNVIWVAGGQLKGASVVELIEETKDGIKALVALGVDRQKFADEMRAQAPETPVTLVDTTDPDKAMEEVVRACADYAESGDTVVLAPAAASLDMYTGMAQRGDLFAQYAVQVELR</sequence>
<comment type="pathway">
    <text evidence="2 7">Cell wall biogenesis; peptidoglycan biosynthesis.</text>
</comment>
<evidence type="ECO:0000256" key="3">
    <source>
        <dbReference type="ARBA" id="ARBA00022490"/>
    </source>
</evidence>
<dbReference type="PANTHER" id="PTHR43692">
    <property type="entry name" value="UDP-N-ACETYLMURAMOYLALANINE--D-GLUTAMATE LIGASE"/>
    <property type="match status" value="1"/>
</dbReference>
<comment type="caution">
    <text evidence="10">The sequence shown here is derived from an EMBL/GenBank/DDBJ whole genome shotgun (WGS) entry which is preliminary data.</text>
</comment>
<dbReference type="AlphaFoldDB" id="A0A0A2DN30"/>
<dbReference type="Pfam" id="PF08245">
    <property type="entry name" value="Mur_ligase_M"/>
    <property type="match status" value="1"/>
</dbReference>
<dbReference type="InterPro" id="IPR005762">
    <property type="entry name" value="MurD"/>
</dbReference>
<keyword evidence="7" id="KW-0961">Cell wall biogenesis/degradation</keyword>
<evidence type="ECO:0000313" key="11">
    <source>
        <dbReference type="Proteomes" id="UP000030145"/>
    </source>
</evidence>
<dbReference type="GO" id="GO:0051301">
    <property type="term" value="P:cell division"/>
    <property type="evidence" value="ECO:0007669"/>
    <property type="project" value="UniProtKB-KW"/>
</dbReference>
<evidence type="ECO:0000259" key="9">
    <source>
        <dbReference type="Pfam" id="PF08245"/>
    </source>
</evidence>
<dbReference type="InterPro" id="IPR013221">
    <property type="entry name" value="Mur_ligase_cen"/>
</dbReference>
<dbReference type="GO" id="GO:0005524">
    <property type="term" value="F:ATP binding"/>
    <property type="evidence" value="ECO:0007669"/>
    <property type="project" value="UniProtKB-UniRule"/>
</dbReference>
<dbReference type="EMBL" id="JRVJ01000003">
    <property type="protein sequence ID" value="KGM19192.1"/>
    <property type="molecule type" value="Genomic_DNA"/>
</dbReference>
<gene>
    <name evidence="7 10" type="primary">murD</name>
    <name evidence="10" type="ORF">MA47_03470</name>
</gene>